<gene>
    <name evidence="12" type="primary">dnaG</name>
    <name evidence="16" type="ORF">SAMN04488112_11559</name>
</gene>
<dbReference type="GO" id="GO:0003899">
    <property type="term" value="F:DNA-directed RNA polymerase activity"/>
    <property type="evidence" value="ECO:0007669"/>
    <property type="project" value="UniProtKB-UniRule"/>
</dbReference>
<dbReference type="FunFam" id="3.90.580.10:FF:000001">
    <property type="entry name" value="DNA primase"/>
    <property type="match status" value="1"/>
</dbReference>
<dbReference type="CDD" id="cd03364">
    <property type="entry name" value="TOPRIM_DnaG_primases"/>
    <property type="match status" value="1"/>
</dbReference>
<dbReference type="RefSeq" id="WP_091571245.1">
    <property type="nucleotide sequence ID" value="NZ_FMZA01000015.1"/>
</dbReference>
<dbReference type="PANTHER" id="PTHR30313">
    <property type="entry name" value="DNA PRIMASE"/>
    <property type="match status" value="1"/>
</dbReference>
<evidence type="ECO:0000256" key="6">
    <source>
        <dbReference type="ARBA" id="ARBA00022723"/>
    </source>
</evidence>
<dbReference type="PANTHER" id="PTHR30313:SF2">
    <property type="entry name" value="DNA PRIMASE"/>
    <property type="match status" value="1"/>
</dbReference>
<dbReference type="GO" id="GO:1990077">
    <property type="term" value="C:primosome complex"/>
    <property type="evidence" value="ECO:0007669"/>
    <property type="project" value="UniProtKB-KW"/>
</dbReference>
<dbReference type="PROSITE" id="PS50880">
    <property type="entry name" value="TOPRIM"/>
    <property type="match status" value="1"/>
</dbReference>
<evidence type="ECO:0000256" key="3">
    <source>
        <dbReference type="ARBA" id="ARBA00022679"/>
    </source>
</evidence>
<keyword evidence="5 12" id="KW-0235">DNA replication</keyword>
<evidence type="ECO:0000256" key="12">
    <source>
        <dbReference type="HAMAP-Rule" id="MF_00974"/>
    </source>
</evidence>
<comment type="subunit">
    <text evidence="12">Monomer. Interacts with DnaB.</text>
</comment>
<dbReference type="InterPro" id="IPR036977">
    <property type="entry name" value="DNA_primase_Znf_CHC2"/>
</dbReference>
<dbReference type="SUPFAM" id="SSF48024">
    <property type="entry name" value="N-terminal domain of DnaB helicase"/>
    <property type="match status" value="1"/>
</dbReference>
<evidence type="ECO:0000313" key="17">
    <source>
        <dbReference type="Proteomes" id="UP000199387"/>
    </source>
</evidence>
<comment type="domain">
    <text evidence="12">Contains an N-terminal zinc-binding domain, a central core domain that contains the primase activity, and a C-terminal DnaB-binding domain.</text>
</comment>
<evidence type="ECO:0000256" key="9">
    <source>
        <dbReference type="ARBA" id="ARBA00022842"/>
    </source>
</evidence>
<keyword evidence="11 12" id="KW-0804">Transcription</keyword>
<evidence type="ECO:0000256" key="7">
    <source>
        <dbReference type="ARBA" id="ARBA00022771"/>
    </source>
</evidence>
<protein>
    <recommendedName>
        <fullName evidence="12 13">DNA primase</fullName>
        <ecNumber evidence="12">2.7.7.101</ecNumber>
    </recommendedName>
</protein>
<evidence type="ECO:0000256" key="14">
    <source>
        <dbReference type="PIRSR" id="PIRSR002811-1"/>
    </source>
</evidence>
<evidence type="ECO:0000313" key="16">
    <source>
        <dbReference type="EMBL" id="SDC74808.1"/>
    </source>
</evidence>
<keyword evidence="3 12" id="KW-0808">Transferase</keyword>
<dbReference type="GO" id="GO:0003677">
    <property type="term" value="F:DNA binding"/>
    <property type="evidence" value="ECO:0007669"/>
    <property type="project" value="UniProtKB-KW"/>
</dbReference>
<dbReference type="InterPro" id="IPR006171">
    <property type="entry name" value="TOPRIM_dom"/>
</dbReference>
<dbReference type="InterPro" id="IPR050219">
    <property type="entry name" value="DnaG_primase"/>
</dbReference>
<dbReference type="Pfam" id="PF10410">
    <property type="entry name" value="DnaB_bind"/>
    <property type="match status" value="1"/>
</dbReference>
<keyword evidence="6 12" id="KW-0479">Metal-binding</keyword>
<keyword evidence="17" id="KW-1185">Reference proteome</keyword>
<dbReference type="FunFam" id="3.90.980.10:FF:000001">
    <property type="entry name" value="DNA primase"/>
    <property type="match status" value="1"/>
</dbReference>
<keyword evidence="1 12" id="KW-0240">DNA-directed RNA polymerase</keyword>
<comment type="cofactor">
    <cofactor evidence="12 13 14">
        <name>Zn(2+)</name>
        <dbReference type="ChEBI" id="CHEBI:29105"/>
    </cofactor>
    <text evidence="12 13 14">Binds 1 zinc ion per monomer.</text>
</comment>
<dbReference type="STRING" id="1236220.SAMN04488112_11559"/>
<dbReference type="SMART" id="SM00493">
    <property type="entry name" value="TOPRIM"/>
    <property type="match status" value="1"/>
</dbReference>
<dbReference type="EC" id="2.7.7.101" evidence="12"/>
<reference evidence="16 17" key="1">
    <citation type="submission" date="2016-10" db="EMBL/GenBank/DDBJ databases">
        <authorList>
            <person name="de Groot N.N."/>
        </authorList>
    </citation>
    <scope>NUCLEOTIDE SEQUENCE [LARGE SCALE GENOMIC DNA]</scope>
    <source>
        <strain evidence="16 17">DSM 45514</strain>
    </source>
</reference>
<dbReference type="Gene3D" id="3.40.1360.10">
    <property type="match status" value="1"/>
</dbReference>
<comment type="similarity">
    <text evidence="12 13">Belongs to the DnaG primase family.</text>
</comment>
<dbReference type="PIRSF" id="PIRSF002811">
    <property type="entry name" value="DnaG"/>
    <property type="match status" value="1"/>
</dbReference>
<dbReference type="InterPro" id="IPR002694">
    <property type="entry name" value="Znf_CHC2"/>
</dbReference>
<dbReference type="Gene3D" id="3.90.580.10">
    <property type="entry name" value="Zinc finger, CHC2-type domain"/>
    <property type="match status" value="1"/>
</dbReference>
<organism evidence="16 17">
    <name type="scientific">Melghirimyces thermohalophilus</name>
    <dbReference type="NCBI Taxonomy" id="1236220"/>
    <lineage>
        <taxon>Bacteria</taxon>
        <taxon>Bacillati</taxon>
        <taxon>Bacillota</taxon>
        <taxon>Bacilli</taxon>
        <taxon>Bacillales</taxon>
        <taxon>Thermoactinomycetaceae</taxon>
        <taxon>Melghirimyces</taxon>
    </lineage>
</organism>
<evidence type="ECO:0000256" key="11">
    <source>
        <dbReference type="ARBA" id="ARBA00023163"/>
    </source>
</evidence>
<dbReference type="GO" id="GO:0000428">
    <property type="term" value="C:DNA-directed RNA polymerase complex"/>
    <property type="evidence" value="ECO:0007669"/>
    <property type="project" value="UniProtKB-KW"/>
</dbReference>
<dbReference type="Pfam" id="PF08275">
    <property type="entry name" value="DNAG_N"/>
    <property type="match status" value="1"/>
</dbReference>
<dbReference type="GO" id="GO:0008270">
    <property type="term" value="F:zinc ion binding"/>
    <property type="evidence" value="ECO:0007669"/>
    <property type="project" value="UniProtKB-UniRule"/>
</dbReference>
<keyword evidence="4 12" id="KW-0548">Nucleotidyltransferase</keyword>
<dbReference type="EMBL" id="FMZA01000015">
    <property type="protein sequence ID" value="SDC74808.1"/>
    <property type="molecule type" value="Genomic_DNA"/>
</dbReference>
<dbReference type="InterPro" id="IPR036185">
    <property type="entry name" value="DNA_heli_DnaB-like_N_sf"/>
</dbReference>
<keyword evidence="2 12" id="KW-0639">Primosome</keyword>
<dbReference type="InterPro" id="IPR037068">
    <property type="entry name" value="DNA_primase_core_N_sf"/>
</dbReference>
<evidence type="ECO:0000256" key="5">
    <source>
        <dbReference type="ARBA" id="ARBA00022705"/>
    </source>
</evidence>
<keyword evidence="9" id="KW-0460">Magnesium</keyword>
<dbReference type="InterPro" id="IPR016136">
    <property type="entry name" value="DNA_helicase_N/primase_C"/>
</dbReference>
<dbReference type="GO" id="GO:0006269">
    <property type="term" value="P:DNA replication, synthesis of primer"/>
    <property type="evidence" value="ECO:0007669"/>
    <property type="project" value="UniProtKB-UniRule"/>
</dbReference>
<evidence type="ECO:0000256" key="8">
    <source>
        <dbReference type="ARBA" id="ARBA00022833"/>
    </source>
</evidence>
<keyword evidence="7 12" id="KW-0863">Zinc-finger</keyword>
<name>A0A1G6P499_9BACL</name>
<feature type="zinc finger region" description="CHC2-type" evidence="12 14">
    <location>
        <begin position="40"/>
        <end position="64"/>
    </location>
</feature>
<dbReference type="Gene3D" id="1.10.860.10">
    <property type="entry name" value="DNAb Helicase, Chain A"/>
    <property type="match status" value="1"/>
</dbReference>
<dbReference type="InterPro" id="IPR030846">
    <property type="entry name" value="DnaG_bac"/>
</dbReference>
<dbReference type="InterPro" id="IPR013264">
    <property type="entry name" value="DNAG_N"/>
</dbReference>
<sequence length="612" mass="69936">MGGRIPEEVIDRVREHFDIVDVVGQTVQLKKSGRNFFGLCPFHSERTPSFSVSPEKQIYYCFGCGAGGDVLKFIMESEQLTFVEAVRHLAELAGIEIPQGDGKDAYDPEEARREELRKVTELTARLYHYLLMETDHGKEARRYLEERGITRETIKEFQLGYAPDSFHFLRSFLRRRNIDEELGEEAGLLARRNSSRGRASCFDRFRDRVMFPIHDTQGRVIGFGGRVLGDGQPKYLNSPETPLFHKGKFLFNLHRARKAVRKEGTAILFEGYMDVISAWQAGVRTGLANLGTSLTESQARVIRRNAETTILCYDSDQAGQHAAERAAGLIREQGGVVKVARMPQGMDPDDYIRRRGAEAFNADVIAQADPYMSFKLEALKESFDLKDEEGRMRYLTRAIEMITELPRAIERDHYLRRLAEEFQLSLDALKQEQRRIAVKKKKEGYGDKGSGKWNNGYHGGKHMVGQHRRTLAYEEAEKRLLTAMMHDRNVAERVRETVGADFNSEVYGALAAYLYAYYAEGHPADPGRFIRYLKDERLLEVASGLAFLDTPPEVAEEAIADYIRHIRNHPIHKEIEQKKEQVKEAERAGDIAKATRLGIELMRLRERVQKEA</sequence>
<dbReference type="GO" id="GO:0005737">
    <property type="term" value="C:cytoplasm"/>
    <property type="evidence" value="ECO:0007669"/>
    <property type="project" value="TreeGrafter"/>
</dbReference>
<dbReference type="SUPFAM" id="SSF56731">
    <property type="entry name" value="DNA primase core"/>
    <property type="match status" value="1"/>
</dbReference>
<dbReference type="Proteomes" id="UP000199387">
    <property type="component" value="Unassembled WGS sequence"/>
</dbReference>
<dbReference type="Gene3D" id="3.90.980.10">
    <property type="entry name" value="DNA primase, catalytic core, N-terminal domain"/>
    <property type="match status" value="1"/>
</dbReference>
<dbReference type="NCBIfam" id="TIGR01391">
    <property type="entry name" value="dnaG"/>
    <property type="match status" value="1"/>
</dbReference>
<proteinExistence type="inferred from homology"/>
<dbReference type="InterPro" id="IPR034151">
    <property type="entry name" value="TOPRIM_DnaG_bac"/>
</dbReference>
<dbReference type="Pfam" id="PF01807">
    <property type="entry name" value="Zn_ribbon_DnaG"/>
    <property type="match status" value="1"/>
</dbReference>
<comment type="function">
    <text evidence="12 13">RNA polymerase that catalyzes the synthesis of short RNA molecules used as primers for DNA polymerase during DNA replication.</text>
</comment>
<evidence type="ECO:0000256" key="1">
    <source>
        <dbReference type="ARBA" id="ARBA00022478"/>
    </source>
</evidence>
<dbReference type="SMART" id="SM00400">
    <property type="entry name" value="ZnF_CHCC"/>
    <property type="match status" value="1"/>
</dbReference>
<dbReference type="InterPro" id="IPR019475">
    <property type="entry name" value="DNA_primase_DnaB-bd"/>
</dbReference>
<dbReference type="AlphaFoldDB" id="A0A1G6P499"/>
<dbReference type="SUPFAM" id="SSF57783">
    <property type="entry name" value="Zinc beta-ribbon"/>
    <property type="match status" value="1"/>
</dbReference>
<dbReference type="GO" id="GO:0003678">
    <property type="term" value="F:DNA helicase activity"/>
    <property type="evidence" value="ECO:0007669"/>
    <property type="project" value="InterPro"/>
</dbReference>
<dbReference type="InterPro" id="IPR006295">
    <property type="entry name" value="DNA_primase_DnaG"/>
</dbReference>
<feature type="domain" description="Toprim" evidence="15">
    <location>
        <begin position="264"/>
        <end position="345"/>
    </location>
</feature>
<evidence type="ECO:0000256" key="13">
    <source>
        <dbReference type="PIRNR" id="PIRNR002811"/>
    </source>
</evidence>
<accession>A0A1G6P499</accession>
<dbReference type="GO" id="GO:0005524">
    <property type="term" value="F:ATP binding"/>
    <property type="evidence" value="ECO:0007669"/>
    <property type="project" value="InterPro"/>
</dbReference>
<keyword evidence="10 12" id="KW-0238">DNA-binding</keyword>
<keyword evidence="8 12" id="KW-0862">Zinc</keyword>
<evidence type="ECO:0000256" key="2">
    <source>
        <dbReference type="ARBA" id="ARBA00022515"/>
    </source>
</evidence>
<evidence type="ECO:0000259" key="15">
    <source>
        <dbReference type="PROSITE" id="PS50880"/>
    </source>
</evidence>
<dbReference type="HAMAP" id="MF_00974">
    <property type="entry name" value="DNA_primase_DnaG"/>
    <property type="match status" value="1"/>
</dbReference>
<comment type="catalytic activity">
    <reaction evidence="12">
        <text>ssDNA + n NTP = ssDNA/pppN(pN)n-1 hybrid + (n-1) diphosphate.</text>
        <dbReference type="EC" id="2.7.7.101"/>
    </reaction>
</comment>
<dbReference type="Pfam" id="PF13155">
    <property type="entry name" value="Toprim_2"/>
    <property type="match status" value="1"/>
</dbReference>
<dbReference type="OrthoDB" id="9803773at2"/>
<evidence type="ECO:0000256" key="4">
    <source>
        <dbReference type="ARBA" id="ARBA00022695"/>
    </source>
</evidence>
<evidence type="ECO:0000256" key="10">
    <source>
        <dbReference type="ARBA" id="ARBA00023125"/>
    </source>
</evidence>